<keyword evidence="7" id="KW-1185">Reference proteome</keyword>
<reference evidence="7" key="2">
    <citation type="journal article" date="2017" name="Nat. Plants">
        <title>The Aegilops tauschii genome reveals multiple impacts of transposons.</title>
        <authorList>
            <person name="Zhao G."/>
            <person name="Zou C."/>
            <person name="Li K."/>
            <person name="Wang K."/>
            <person name="Li T."/>
            <person name="Gao L."/>
            <person name="Zhang X."/>
            <person name="Wang H."/>
            <person name="Yang Z."/>
            <person name="Liu X."/>
            <person name="Jiang W."/>
            <person name="Mao L."/>
            <person name="Kong X."/>
            <person name="Jiao Y."/>
            <person name="Jia J."/>
        </authorList>
    </citation>
    <scope>NUCLEOTIDE SEQUENCE [LARGE SCALE GENOMIC DNA]</scope>
    <source>
        <strain evidence="7">cv. AL8/78</strain>
    </source>
</reference>
<dbReference type="EnsemblPlants" id="AET2Gv20804100.3">
    <property type="protein sequence ID" value="AET2Gv20804100.3"/>
    <property type="gene ID" value="AET2Gv20804100"/>
</dbReference>
<proteinExistence type="predicted"/>
<dbReference type="PANTHER" id="PTHR12663:SF3">
    <property type="entry name" value="SISTER CHROMATID COHESION PROTEIN PDS5 HOMOLOG C"/>
    <property type="match status" value="1"/>
</dbReference>
<reference evidence="6" key="5">
    <citation type="journal article" date="2021" name="G3 (Bethesda)">
        <title>Aegilops tauschii genome assembly Aet v5.0 features greater sequence contiguity and improved annotation.</title>
        <authorList>
            <person name="Wang L."/>
            <person name="Zhu T."/>
            <person name="Rodriguez J.C."/>
            <person name="Deal K.R."/>
            <person name="Dubcovsky J."/>
            <person name="McGuire P.E."/>
            <person name="Lux T."/>
            <person name="Spannagl M."/>
            <person name="Mayer K.F.X."/>
            <person name="Baldrich P."/>
            <person name="Meyers B.C."/>
            <person name="Huo N."/>
            <person name="Gu Y.Q."/>
            <person name="Zhou H."/>
            <person name="Devos K.M."/>
            <person name="Bennetzen J.L."/>
            <person name="Unver T."/>
            <person name="Budak H."/>
            <person name="Gulick P.J."/>
            <person name="Galiba G."/>
            <person name="Kalapos B."/>
            <person name="Nelson D.R."/>
            <person name="Li P."/>
            <person name="You F.M."/>
            <person name="Luo M.C."/>
            <person name="Dvorak J."/>
        </authorList>
    </citation>
    <scope>NUCLEOTIDE SEQUENCE [LARGE SCALE GENOMIC DNA]</scope>
    <source>
        <strain evidence="6">cv. AL8/78</strain>
    </source>
</reference>
<evidence type="ECO:0000256" key="3">
    <source>
        <dbReference type="ARBA" id="ARBA00023204"/>
    </source>
</evidence>
<keyword evidence="3" id="KW-0234">DNA repair</keyword>
<feature type="compositionally biased region" description="Low complexity" evidence="5">
    <location>
        <begin position="33"/>
        <end position="44"/>
    </location>
</feature>
<comment type="subcellular location">
    <subcellularLocation>
        <location evidence="1">Nucleus</location>
    </subcellularLocation>
</comment>
<dbReference type="GO" id="GO:0006281">
    <property type="term" value="P:DNA repair"/>
    <property type="evidence" value="ECO:0007669"/>
    <property type="project" value="UniProtKB-KW"/>
</dbReference>
<dbReference type="InterPro" id="IPR039776">
    <property type="entry name" value="Pds5"/>
</dbReference>
<feature type="compositionally biased region" description="Basic and acidic residues" evidence="5">
    <location>
        <begin position="243"/>
        <end position="261"/>
    </location>
</feature>
<evidence type="ECO:0000313" key="7">
    <source>
        <dbReference type="Proteomes" id="UP000015105"/>
    </source>
</evidence>
<feature type="compositionally biased region" description="Polar residues" evidence="5">
    <location>
        <begin position="117"/>
        <end position="132"/>
    </location>
</feature>
<dbReference type="GO" id="GO:0007064">
    <property type="term" value="P:mitotic sister chromatid cohesion"/>
    <property type="evidence" value="ECO:0007669"/>
    <property type="project" value="InterPro"/>
</dbReference>
<evidence type="ECO:0000256" key="5">
    <source>
        <dbReference type="SAM" id="MobiDB-lite"/>
    </source>
</evidence>
<keyword evidence="2" id="KW-0227">DNA damage</keyword>
<feature type="compositionally biased region" description="Basic and acidic residues" evidence="5">
    <location>
        <begin position="89"/>
        <end position="104"/>
    </location>
</feature>
<feature type="region of interest" description="Disordered" evidence="5">
    <location>
        <begin position="27"/>
        <end position="324"/>
    </location>
</feature>
<evidence type="ECO:0000313" key="6">
    <source>
        <dbReference type="EnsemblPlants" id="AET2Gv20804100.3"/>
    </source>
</evidence>
<reference evidence="6" key="3">
    <citation type="journal article" date="2017" name="Nature">
        <title>Genome sequence of the progenitor of the wheat D genome Aegilops tauschii.</title>
        <authorList>
            <person name="Luo M.C."/>
            <person name="Gu Y.Q."/>
            <person name="Puiu D."/>
            <person name="Wang H."/>
            <person name="Twardziok S.O."/>
            <person name="Deal K.R."/>
            <person name="Huo N."/>
            <person name="Zhu T."/>
            <person name="Wang L."/>
            <person name="Wang Y."/>
            <person name="McGuire P.E."/>
            <person name="Liu S."/>
            <person name="Long H."/>
            <person name="Ramasamy R.K."/>
            <person name="Rodriguez J.C."/>
            <person name="Van S.L."/>
            <person name="Yuan L."/>
            <person name="Wang Z."/>
            <person name="Xia Z."/>
            <person name="Xiao L."/>
            <person name="Anderson O.D."/>
            <person name="Ouyang S."/>
            <person name="Liang Y."/>
            <person name="Zimin A.V."/>
            <person name="Pertea G."/>
            <person name="Qi P."/>
            <person name="Bennetzen J.L."/>
            <person name="Dai X."/>
            <person name="Dawson M.W."/>
            <person name="Muller H.G."/>
            <person name="Kugler K."/>
            <person name="Rivarola-Duarte L."/>
            <person name="Spannagl M."/>
            <person name="Mayer K.F.X."/>
            <person name="Lu F.H."/>
            <person name="Bevan M.W."/>
            <person name="Leroy P."/>
            <person name="Li P."/>
            <person name="You F.M."/>
            <person name="Sun Q."/>
            <person name="Liu Z."/>
            <person name="Lyons E."/>
            <person name="Wicker T."/>
            <person name="Salzberg S.L."/>
            <person name="Devos K.M."/>
            <person name="Dvorak J."/>
        </authorList>
    </citation>
    <scope>NUCLEOTIDE SEQUENCE [LARGE SCALE GENOMIC DNA]</scope>
    <source>
        <strain evidence="6">cv. AL8/78</strain>
    </source>
</reference>
<dbReference type="GO" id="GO:0000785">
    <property type="term" value="C:chromatin"/>
    <property type="evidence" value="ECO:0007669"/>
    <property type="project" value="TreeGrafter"/>
</dbReference>
<sequence>SYRLAKRITRLCPEKLKPAFAELLQGSPLNEYSKVVASSVESSSDAGRDNNIDAVENDTESSKSEKDGQDGSPTYSTPNGLASVQKSELPTDDKQTAVSDDKGAPEPVTTEPEKLSGVNSKKSNKVGTSTESKVTEHSKVASDNQDLASGELSPGTNGGNNKATVEACNKASDDTSKPLDSTPADDTSKPADSTPAVDKPKRGRPPAVKSQEKKPVGKSQGSGLESKEVRSGSTSGGRPARRPAKDNKLSSRKSSEEESSKKQPTASPDLRKEDTLSDEDTDEDLSLKEMASPKSLTKTGKSKGQPGDSGVSKRKLVQEAEEVPQSKKSKVFDGSLVGSRIKVWWPDDKKFYKGAVKSFDASAKKHKVLCMMTVILNICYLRMKDGSSLMRSKTIILMQHLIGLVVGEASRTALLTAILPGKEGVRKLCVRIALCLQPNRR</sequence>
<dbReference type="Gene3D" id="2.30.30.140">
    <property type="match status" value="1"/>
</dbReference>
<reference evidence="6" key="4">
    <citation type="submission" date="2019-03" db="UniProtKB">
        <authorList>
            <consortium name="EnsemblPlants"/>
        </authorList>
    </citation>
    <scope>IDENTIFICATION</scope>
</reference>
<accession>A0A453CCI4</accession>
<dbReference type="CDD" id="cd20404">
    <property type="entry name" value="Tudor_Agenet_AtEML-like"/>
    <property type="match status" value="1"/>
</dbReference>
<name>A0A453CCI4_AEGTS</name>
<dbReference type="GO" id="GO:0005634">
    <property type="term" value="C:nucleus"/>
    <property type="evidence" value="ECO:0007669"/>
    <property type="project" value="UniProtKB-SubCell"/>
</dbReference>
<dbReference type="AlphaFoldDB" id="A0A453CCI4"/>
<protein>
    <recommendedName>
        <fullName evidence="8">Tudor domain-containing protein</fullName>
    </recommendedName>
</protein>
<evidence type="ECO:0008006" key="8">
    <source>
        <dbReference type="Google" id="ProtNLM"/>
    </source>
</evidence>
<dbReference type="Gramene" id="AET2Gv20804100.3">
    <property type="protein sequence ID" value="AET2Gv20804100.3"/>
    <property type="gene ID" value="AET2Gv20804100"/>
</dbReference>
<dbReference type="PANTHER" id="PTHR12663">
    <property type="entry name" value="ANDROGEN INDUCED INHIBITOR OF PROLIFERATION AS3 / PDS5-RELATED"/>
    <property type="match status" value="1"/>
</dbReference>
<organism evidence="6 7">
    <name type="scientific">Aegilops tauschii subsp. strangulata</name>
    <name type="common">Goatgrass</name>
    <dbReference type="NCBI Taxonomy" id="200361"/>
    <lineage>
        <taxon>Eukaryota</taxon>
        <taxon>Viridiplantae</taxon>
        <taxon>Streptophyta</taxon>
        <taxon>Embryophyta</taxon>
        <taxon>Tracheophyta</taxon>
        <taxon>Spermatophyta</taxon>
        <taxon>Magnoliopsida</taxon>
        <taxon>Liliopsida</taxon>
        <taxon>Poales</taxon>
        <taxon>Poaceae</taxon>
        <taxon>BOP clade</taxon>
        <taxon>Pooideae</taxon>
        <taxon>Triticodae</taxon>
        <taxon>Triticeae</taxon>
        <taxon>Triticinae</taxon>
        <taxon>Aegilops</taxon>
    </lineage>
</organism>
<reference evidence="7" key="1">
    <citation type="journal article" date="2014" name="Science">
        <title>Ancient hybridizations among the ancestral genomes of bread wheat.</title>
        <authorList>
            <consortium name="International Wheat Genome Sequencing Consortium,"/>
            <person name="Marcussen T."/>
            <person name="Sandve S.R."/>
            <person name="Heier L."/>
            <person name="Spannagl M."/>
            <person name="Pfeifer M."/>
            <person name="Jakobsen K.S."/>
            <person name="Wulff B.B."/>
            <person name="Steuernagel B."/>
            <person name="Mayer K.F."/>
            <person name="Olsen O.A."/>
        </authorList>
    </citation>
    <scope>NUCLEOTIDE SEQUENCE [LARGE SCALE GENOMIC DNA]</scope>
    <source>
        <strain evidence="7">cv. AL8/78</strain>
    </source>
</reference>
<dbReference type="Proteomes" id="UP000015105">
    <property type="component" value="Chromosome 2D"/>
</dbReference>
<feature type="compositionally biased region" description="Basic and acidic residues" evidence="5">
    <location>
        <begin position="60"/>
        <end position="69"/>
    </location>
</feature>
<evidence type="ECO:0000256" key="4">
    <source>
        <dbReference type="ARBA" id="ARBA00023242"/>
    </source>
</evidence>
<keyword evidence="4" id="KW-0539">Nucleus</keyword>
<feature type="compositionally biased region" description="Polar residues" evidence="5">
    <location>
        <begin position="71"/>
        <end position="88"/>
    </location>
</feature>
<evidence type="ECO:0000256" key="2">
    <source>
        <dbReference type="ARBA" id="ARBA00022763"/>
    </source>
</evidence>
<evidence type="ECO:0000256" key="1">
    <source>
        <dbReference type="ARBA" id="ARBA00004123"/>
    </source>
</evidence>